<dbReference type="OrthoDB" id="9979577at2"/>
<evidence type="ECO:0000256" key="1">
    <source>
        <dbReference type="SAM" id="Coils"/>
    </source>
</evidence>
<dbReference type="Proteomes" id="UP000232149">
    <property type="component" value="Unassembled WGS sequence"/>
</dbReference>
<dbReference type="AlphaFoldDB" id="A0A2M9YTD0"/>
<organism evidence="2 5">
    <name type="scientific">Leptospira adleri</name>
    <dbReference type="NCBI Taxonomy" id="2023186"/>
    <lineage>
        <taxon>Bacteria</taxon>
        <taxon>Pseudomonadati</taxon>
        <taxon>Spirochaetota</taxon>
        <taxon>Spirochaetia</taxon>
        <taxon>Leptospirales</taxon>
        <taxon>Leptospiraceae</taxon>
        <taxon>Leptospira</taxon>
    </lineage>
</organism>
<evidence type="ECO:0000313" key="3">
    <source>
        <dbReference type="EMBL" id="PJZ61454.1"/>
    </source>
</evidence>
<comment type="caution">
    <text evidence="2">The sequence shown here is derived from an EMBL/GenBank/DDBJ whole genome shotgun (WGS) entry which is preliminary data.</text>
</comment>
<gene>
    <name evidence="3" type="ORF">CH376_13240</name>
    <name evidence="2" type="ORF">CH380_03515</name>
</gene>
<evidence type="ECO:0000313" key="2">
    <source>
        <dbReference type="EMBL" id="PJZ54791.1"/>
    </source>
</evidence>
<evidence type="ECO:0000313" key="5">
    <source>
        <dbReference type="Proteomes" id="UP000232188"/>
    </source>
</evidence>
<dbReference type="EMBL" id="NPDV01000002">
    <property type="protein sequence ID" value="PJZ54791.1"/>
    <property type="molecule type" value="Genomic_DNA"/>
</dbReference>
<dbReference type="Proteomes" id="UP000232188">
    <property type="component" value="Unassembled WGS sequence"/>
</dbReference>
<keyword evidence="4" id="KW-1185">Reference proteome</keyword>
<proteinExistence type="predicted"/>
<feature type="coiled-coil region" evidence="1">
    <location>
        <begin position="38"/>
        <end position="65"/>
    </location>
</feature>
<sequence length="68" mass="7583">MPGSQSLKNSTKDSKSESIFQKLLSATSVNSSPAPDSMLSLQRKITDFQEKAEQLESKINRNRIDLKV</sequence>
<keyword evidence="1" id="KW-0175">Coiled coil</keyword>
<protein>
    <submittedName>
        <fullName evidence="2">Uncharacterized protein</fullName>
    </submittedName>
</protein>
<name>A0A2M9YTD0_9LEPT</name>
<accession>A0A2M9YTD0</accession>
<reference evidence="4 5" key="1">
    <citation type="submission" date="2017-07" db="EMBL/GenBank/DDBJ databases">
        <title>Leptospira spp. isolated from tropical soils.</title>
        <authorList>
            <person name="Thibeaux R."/>
            <person name="Iraola G."/>
            <person name="Ferres I."/>
            <person name="Bierque E."/>
            <person name="Girault D."/>
            <person name="Soupe-Gilbert M.-E."/>
            <person name="Picardeau M."/>
            <person name="Goarant C."/>
        </authorList>
    </citation>
    <scope>NUCLEOTIDE SEQUENCE [LARGE SCALE GENOMIC DNA]</scope>
    <source>
        <strain evidence="2 5">FH2-B-C1</strain>
        <strain evidence="3 4">FH2-B-D1</strain>
    </source>
</reference>
<evidence type="ECO:0000313" key="4">
    <source>
        <dbReference type="Proteomes" id="UP000232149"/>
    </source>
</evidence>
<dbReference type="EMBL" id="NPDU01000032">
    <property type="protein sequence ID" value="PJZ61454.1"/>
    <property type="molecule type" value="Genomic_DNA"/>
</dbReference>